<dbReference type="Proteomes" id="UP000236724">
    <property type="component" value="Unassembled WGS sequence"/>
</dbReference>
<feature type="transmembrane region" description="Helical" evidence="1">
    <location>
        <begin position="6"/>
        <end position="27"/>
    </location>
</feature>
<evidence type="ECO:0000313" key="2">
    <source>
        <dbReference type="EMBL" id="SEH05508.1"/>
    </source>
</evidence>
<protein>
    <submittedName>
        <fullName evidence="2">Uncharacterized protein</fullName>
    </submittedName>
</protein>
<sequence>MDKISMELLWLILAITFFVIMSLYLVTKISDIFAFKKLYKEVLAIPPSKRSLFLYKLKEKAISYKRSMIDLSKLLSDDEKSKSTKKKLLRVSFDEKINFINSVENKLIADGHIDIIHSENNNNNLQDSSDILDKLNSLETEIKKQYNPKTKIIISVLAGVITFLITKSIEIQGLVPIILSLIIMWVTFFTSFLLNN</sequence>
<dbReference type="RefSeq" id="WP_103919430.1">
    <property type="nucleotide sequence ID" value="NZ_FMSV02000309.1"/>
</dbReference>
<dbReference type="AlphaFoldDB" id="A0A1H6F5R0"/>
<evidence type="ECO:0000256" key="1">
    <source>
        <dbReference type="SAM" id="Phobius"/>
    </source>
</evidence>
<name>A0A1H6F5R0_9GAMM</name>
<keyword evidence="1" id="KW-1133">Transmembrane helix</keyword>
<reference evidence="2 3" key="1">
    <citation type="submission" date="2016-10" db="EMBL/GenBank/DDBJ databases">
        <authorList>
            <person name="de Groot N.N."/>
        </authorList>
    </citation>
    <scope>NUCLEOTIDE SEQUENCE [LARGE SCALE GENOMIC DNA]</scope>
    <source>
        <strain evidence="2">MBHS1</strain>
    </source>
</reference>
<accession>A0A1H6F5R0</accession>
<proteinExistence type="predicted"/>
<evidence type="ECO:0000313" key="3">
    <source>
        <dbReference type="Proteomes" id="UP000236724"/>
    </source>
</evidence>
<keyword evidence="3" id="KW-1185">Reference proteome</keyword>
<keyword evidence="1" id="KW-0812">Transmembrane</keyword>
<dbReference type="EMBL" id="FMSV02000309">
    <property type="protein sequence ID" value="SEH05508.1"/>
    <property type="molecule type" value="Genomic_DNA"/>
</dbReference>
<feature type="transmembrane region" description="Helical" evidence="1">
    <location>
        <begin position="175"/>
        <end position="194"/>
    </location>
</feature>
<organism evidence="2 3">
    <name type="scientific">Candidatus Venteria ishoeyi</name>
    <dbReference type="NCBI Taxonomy" id="1899563"/>
    <lineage>
        <taxon>Bacteria</taxon>
        <taxon>Pseudomonadati</taxon>
        <taxon>Pseudomonadota</taxon>
        <taxon>Gammaproteobacteria</taxon>
        <taxon>Thiotrichales</taxon>
        <taxon>Thiotrichaceae</taxon>
        <taxon>Venteria</taxon>
    </lineage>
</organism>
<feature type="transmembrane region" description="Helical" evidence="1">
    <location>
        <begin position="152"/>
        <end position="169"/>
    </location>
</feature>
<keyword evidence="1" id="KW-0472">Membrane</keyword>
<gene>
    <name evidence="2" type="ORF">MBHS_01362</name>
</gene>